<dbReference type="Pfam" id="PF13843">
    <property type="entry name" value="DDE_Tnp_1_7"/>
    <property type="match status" value="1"/>
</dbReference>
<dbReference type="EMBL" id="KL648447">
    <property type="protein sequence ID" value="KEY70358.1"/>
    <property type="molecule type" value="Genomic_DNA"/>
</dbReference>
<dbReference type="OrthoDB" id="5152962at2759"/>
<evidence type="ECO:0000313" key="3">
    <source>
        <dbReference type="Proteomes" id="UP000028045"/>
    </source>
</evidence>
<gene>
    <name evidence="2" type="ORF">S7711_10266</name>
</gene>
<feature type="non-terminal residue" evidence="2">
    <location>
        <position position="190"/>
    </location>
</feature>
<reference evidence="2 3" key="1">
    <citation type="journal article" date="2014" name="BMC Genomics">
        <title>Comparative genome sequencing reveals chemotype-specific gene clusters in the toxigenic black mold Stachybotrys.</title>
        <authorList>
            <person name="Semeiks J."/>
            <person name="Borek D."/>
            <person name="Otwinowski Z."/>
            <person name="Grishin N.V."/>
        </authorList>
    </citation>
    <scope>NUCLEOTIDE SEQUENCE [LARGE SCALE GENOMIC DNA]</scope>
    <source>
        <strain evidence="3">CBS 109288 / IBT 7711</strain>
    </source>
</reference>
<dbReference type="PANTHER" id="PTHR46599:SF3">
    <property type="entry name" value="PIGGYBAC TRANSPOSABLE ELEMENT-DERIVED PROTEIN 4"/>
    <property type="match status" value="1"/>
</dbReference>
<dbReference type="PANTHER" id="PTHR46599">
    <property type="entry name" value="PIGGYBAC TRANSPOSABLE ELEMENT-DERIVED PROTEIN 4"/>
    <property type="match status" value="1"/>
</dbReference>
<keyword evidence="3" id="KW-1185">Reference proteome</keyword>
<feature type="domain" description="PiggyBac transposable element-derived protein" evidence="1">
    <location>
        <begin position="10"/>
        <end position="139"/>
    </location>
</feature>
<dbReference type="HOGENOM" id="CLU_022617_4_0_1"/>
<name>A0A084AYH9_STACB</name>
<dbReference type="AlphaFoldDB" id="A0A084AYH9"/>
<sequence length="190" mass="21449">MMSASIAAVEVGSHVTVDEAMCGFEGRSRQKVTIKSKPTPTGLKIWILAIQGYILHWIWHTPGGALGPVGQPRRRRKKDRDDPYDINPTQAIVVKLIEALPSQTYHVYLDNLFSSPQLFRRLRQLHLGVGATGTVRTNAGIYDKLVKAKEDDRKGRRMWPWGQIQSYPTEDNLVNQIGWKDNALVLFLST</sequence>
<dbReference type="Proteomes" id="UP000028045">
    <property type="component" value="Unassembled WGS sequence"/>
</dbReference>
<dbReference type="InterPro" id="IPR029526">
    <property type="entry name" value="PGBD"/>
</dbReference>
<evidence type="ECO:0000313" key="2">
    <source>
        <dbReference type="EMBL" id="KEY70358.1"/>
    </source>
</evidence>
<proteinExistence type="predicted"/>
<evidence type="ECO:0000259" key="1">
    <source>
        <dbReference type="Pfam" id="PF13843"/>
    </source>
</evidence>
<protein>
    <recommendedName>
        <fullName evidence="1">PiggyBac transposable element-derived protein domain-containing protein</fullName>
    </recommendedName>
</protein>
<accession>A0A084AYH9</accession>
<organism evidence="2 3">
    <name type="scientific">Stachybotrys chartarum (strain CBS 109288 / IBT 7711)</name>
    <name type="common">Toxic black mold</name>
    <name type="synonym">Stilbospora chartarum</name>
    <dbReference type="NCBI Taxonomy" id="1280523"/>
    <lineage>
        <taxon>Eukaryota</taxon>
        <taxon>Fungi</taxon>
        <taxon>Dikarya</taxon>
        <taxon>Ascomycota</taxon>
        <taxon>Pezizomycotina</taxon>
        <taxon>Sordariomycetes</taxon>
        <taxon>Hypocreomycetidae</taxon>
        <taxon>Hypocreales</taxon>
        <taxon>Stachybotryaceae</taxon>
        <taxon>Stachybotrys</taxon>
    </lineage>
</organism>